<dbReference type="InterPro" id="IPR001611">
    <property type="entry name" value="Leu-rich_rpt"/>
</dbReference>
<proteinExistence type="predicted"/>
<gene>
    <name evidence="2" type="ORF">CPOL0286_LOCUS8688</name>
</gene>
<dbReference type="Pfam" id="PF13516">
    <property type="entry name" value="LRR_6"/>
    <property type="match status" value="1"/>
</dbReference>
<evidence type="ECO:0000256" key="1">
    <source>
        <dbReference type="SAM" id="MobiDB-lite"/>
    </source>
</evidence>
<dbReference type="InterPro" id="IPR032675">
    <property type="entry name" value="LRR_dom_sf"/>
</dbReference>
<dbReference type="Gene3D" id="3.80.10.10">
    <property type="entry name" value="Ribonuclease Inhibitor"/>
    <property type="match status" value="1"/>
</dbReference>
<dbReference type="SUPFAM" id="SSF52047">
    <property type="entry name" value="RNI-like"/>
    <property type="match status" value="1"/>
</dbReference>
<reference evidence="2" key="1">
    <citation type="submission" date="2021-01" db="EMBL/GenBank/DDBJ databases">
        <authorList>
            <person name="Corre E."/>
            <person name="Pelletier E."/>
            <person name="Niang G."/>
            <person name="Scheremetjew M."/>
            <person name="Finn R."/>
            <person name="Kale V."/>
            <person name="Holt S."/>
            <person name="Cochrane G."/>
            <person name="Meng A."/>
            <person name="Brown T."/>
            <person name="Cohen L."/>
        </authorList>
    </citation>
    <scope>NUCLEOTIDE SEQUENCE</scope>
    <source>
        <strain evidence="2">UIO037</strain>
    </source>
</reference>
<evidence type="ECO:0000313" key="2">
    <source>
        <dbReference type="EMBL" id="CAE2219953.1"/>
    </source>
</evidence>
<feature type="compositionally biased region" description="Low complexity" evidence="1">
    <location>
        <begin position="1"/>
        <end position="19"/>
    </location>
</feature>
<sequence>MRTSSSANVTSSSDSSAPARSKRASAWRKAVACWRGSSADEQPELAVHKVSIDDVRPEVMAAAPSHKGASDLPAGALKFAMAAASNYPLSGGSEKGHRRIISADSVMDPFAAEWVAMEQQQEQREQEHPAAAWKDVHVTSLLDLPDDVLRALAGNDAVCAPEFEALGLTCRRTRDVVLAETRKTPLLQKVRSRSVSSLRTADVLFWQACDIDDDDIETLVRWCEAAKTSGDGSVGAPLRRLHALYLNANVISDRGVRALLDCPALGRLHHLSLASNLITDEGAMELKGRLRPAEGAATAGEALSRLHELNLRGNPLSPAARAEMKSMHDQNKMYVAL</sequence>
<feature type="region of interest" description="Disordered" evidence="1">
    <location>
        <begin position="1"/>
        <end position="22"/>
    </location>
</feature>
<protein>
    <submittedName>
        <fullName evidence="2">Uncharacterized protein</fullName>
    </submittedName>
</protein>
<accession>A0A7S4MG47</accession>
<dbReference type="EMBL" id="HBKO01019064">
    <property type="protein sequence ID" value="CAE2219953.1"/>
    <property type="molecule type" value="Transcribed_RNA"/>
</dbReference>
<name>A0A7S4MG47_9EUKA</name>
<organism evidence="2">
    <name type="scientific">Prymnesium polylepis</name>
    <dbReference type="NCBI Taxonomy" id="72548"/>
    <lineage>
        <taxon>Eukaryota</taxon>
        <taxon>Haptista</taxon>
        <taxon>Haptophyta</taxon>
        <taxon>Prymnesiophyceae</taxon>
        <taxon>Prymnesiales</taxon>
        <taxon>Prymnesiaceae</taxon>
        <taxon>Prymnesium</taxon>
    </lineage>
</organism>
<dbReference type="AlphaFoldDB" id="A0A7S4MG47"/>